<dbReference type="GO" id="GO:0004061">
    <property type="term" value="F:arylformamidase activity"/>
    <property type="evidence" value="ECO:0007669"/>
    <property type="project" value="InterPro"/>
</dbReference>
<dbReference type="EMBL" id="JANAWD010000117">
    <property type="protein sequence ID" value="KAJ3486561.1"/>
    <property type="molecule type" value="Genomic_DNA"/>
</dbReference>
<organism evidence="2 3">
    <name type="scientific">Meripilus lineatus</name>
    <dbReference type="NCBI Taxonomy" id="2056292"/>
    <lineage>
        <taxon>Eukaryota</taxon>
        <taxon>Fungi</taxon>
        <taxon>Dikarya</taxon>
        <taxon>Basidiomycota</taxon>
        <taxon>Agaricomycotina</taxon>
        <taxon>Agaricomycetes</taxon>
        <taxon>Polyporales</taxon>
        <taxon>Meripilaceae</taxon>
        <taxon>Meripilus</taxon>
    </lineage>
</organism>
<protein>
    <recommendedName>
        <fullName evidence="4">Cyclase</fullName>
    </recommendedName>
</protein>
<keyword evidence="3" id="KW-1185">Reference proteome</keyword>
<evidence type="ECO:0008006" key="4">
    <source>
        <dbReference type="Google" id="ProtNLM"/>
    </source>
</evidence>
<comment type="caution">
    <text evidence="2">The sequence shown here is derived from an EMBL/GenBank/DDBJ whole genome shotgun (WGS) entry which is preliminary data.</text>
</comment>
<dbReference type="InterPro" id="IPR037175">
    <property type="entry name" value="KFase_sf"/>
</dbReference>
<gene>
    <name evidence="2" type="ORF">NLI96_g4158</name>
</gene>
<evidence type="ECO:0000256" key="1">
    <source>
        <dbReference type="ARBA" id="ARBA00007865"/>
    </source>
</evidence>
<dbReference type="Proteomes" id="UP001212997">
    <property type="component" value="Unassembled WGS sequence"/>
</dbReference>
<dbReference type="AlphaFoldDB" id="A0AAD5V7G0"/>
<dbReference type="PANTHER" id="PTHR34861:SF10">
    <property type="entry name" value="CYCLASE"/>
    <property type="match status" value="1"/>
</dbReference>
<sequence length="222" mass="25370">MTNLPNFDQLPTVYGQTGCAWDIWGRDDELGTVNLLTDTVVRKSAKEINKPINFFPQGQVHLDPANIDQERIKYGIHNWSQHGICGRGVLIDLVDYYTQKYGKLHYDPWTSHSISLQDILDCAKSQNVTFKRADILILRIGYIQKYHSSSTTQEMRDSLCRKPETFAGIEQTEDMKRFLWDNHLVAIASDQPVVENWPPPEGTPTLHQTLLPFWGMPIGMPG</sequence>
<dbReference type="Gene3D" id="3.50.30.50">
    <property type="entry name" value="Putative cyclase"/>
    <property type="match status" value="1"/>
</dbReference>
<dbReference type="InterPro" id="IPR007325">
    <property type="entry name" value="KFase/CYL"/>
</dbReference>
<comment type="similarity">
    <text evidence="1">Belongs to the Cyclase 1 superfamily.</text>
</comment>
<evidence type="ECO:0000313" key="3">
    <source>
        <dbReference type="Proteomes" id="UP001212997"/>
    </source>
</evidence>
<reference evidence="2" key="1">
    <citation type="submission" date="2022-07" db="EMBL/GenBank/DDBJ databases">
        <title>Genome Sequence of Physisporinus lineatus.</title>
        <authorList>
            <person name="Buettner E."/>
        </authorList>
    </citation>
    <scope>NUCLEOTIDE SEQUENCE</scope>
    <source>
        <strain evidence="2">VT162</strain>
    </source>
</reference>
<dbReference type="PANTHER" id="PTHR34861">
    <property type="match status" value="1"/>
</dbReference>
<accession>A0AAD5V7G0</accession>
<dbReference type="GO" id="GO:0019441">
    <property type="term" value="P:L-tryptophan catabolic process to kynurenine"/>
    <property type="evidence" value="ECO:0007669"/>
    <property type="project" value="InterPro"/>
</dbReference>
<evidence type="ECO:0000313" key="2">
    <source>
        <dbReference type="EMBL" id="KAJ3486561.1"/>
    </source>
</evidence>
<proteinExistence type="inferred from homology"/>
<name>A0AAD5V7G0_9APHY</name>
<dbReference type="Pfam" id="PF04199">
    <property type="entry name" value="Cyclase"/>
    <property type="match status" value="1"/>
</dbReference>